<feature type="region of interest" description="Disordered" evidence="1">
    <location>
        <begin position="640"/>
        <end position="698"/>
    </location>
</feature>
<sequence length="1013" mass="111031">MPTAGEATLKSQSLKKTAKDAASSKGNKKAIKPRSANTGEAKKGTKTTSKRTSGKSSIPVPVKRGLRGKENADPNVDPVKPIKKSTKVKKAPDFRKLHQKWENQFSKGKAVAKRKNTRFEPFDLAIGSQQGHRSEKPFIYNSGDEQDPDAKDEDEDFKIDSTALKEILSNTGIKDKDRPITGRATIAGIPSSKSGLTTHVAEGTATRTSIYYTGPPTQHALEASSSALCTPRAALTGASSLKQRQVDNALTRSQASSCVKKQVAWADEENEEFEFQPDSQALQSILSNTGITFNQSSAQPTSRVTLAGGRVTSYRRTRQSFREPEPQRTSIYYTGPRLTRPIPKARGMGRTSVFGTRNMTAGSALSSQKLTMYDPLATIVGRQGHQELENKPIVSSGAMKVASSSDEPNPQTVNGNLLFTPAREQVSSAKFVSTRNQPSWAEIFTPQRGISTQDSAVRAVRSQAFHEPLRTPVNQPDLQGDICTPQRITGVRNASLAQLPSRQQQSETVATPVKHVAIHSESFSPDHPPIWSEMFTPQNATRHPEAMMTSPTNNPPSTPMWQNFSTTQRSGSTQDLGSRLRCSTVEITSFKPDVDTSCYSMEDPQEPKQMADVQDGRLKLTTQQEEDGITRLERQALEDLGLLKVTEESPKDTPGPPGNIRENNNLMRSPIFDNWINESNTKNPRTPANSQTSPRSVTISRSAGIASELFRSSCKSTPQTSSSSHYSRFSPVVRLATPTPVGQSSTNSHSALYNWSQQGVRATSAIQFNSTPLYCHQDVPANNAPRVDDNHKCDGFLRNPVNLQYSAVNQTQCVTPTPVKATNRAVLQTTLGDVASPVQTASQQTCRTVASRTSPTDKRAMTSQRNLSKEPYNRPVQVVSPTSKTQRSTYTPSDNRSLSLRSALAFNTRKLGRPTIEDSSTLNAGASTRFRWKPNLSEVVPTAFRPTVSGSRRIPKTLAQEALLDLEVSVYMTAGNNRLVTSTWSERPLNPLAKVFLEGDSRHFLPINDNHSR</sequence>
<feature type="region of interest" description="Disordered" evidence="1">
    <location>
        <begin position="846"/>
        <end position="896"/>
    </location>
</feature>
<keyword evidence="3" id="KW-1185">Reference proteome</keyword>
<evidence type="ECO:0000256" key="1">
    <source>
        <dbReference type="SAM" id="MobiDB-lite"/>
    </source>
</evidence>
<organism evidence="2 3">
    <name type="scientific">Stylophora pistillata</name>
    <name type="common">Smooth cauliflower coral</name>
    <dbReference type="NCBI Taxonomy" id="50429"/>
    <lineage>
        <taxon>Eukaryota</taxon>
        <taxon>Metazoa</taxon>
        <taxon>Cnidaria</taxon>
        <taxon>Anthozoa</taxon>
        <taxon>Hexacorallia</taxon>
        <taxon>Scleractinia</taxon>
        <taxon>Astrocoeniina</taxon>
        <taxon>Pocilloporidae</taxon>
        <taxon>Stylophora</taxon>
    </lineage>
</organism>
<dbReference type="AlphaFoldDB" id="A0A2B4SCC9"/>
<name>A0A2B4SCC9_STYPI</name>
<feature type="region of interest" description="Disordered" evidence="1">
    <location>
        <begin position="1"/>
        <end position="155"/>
    </location>
</feature>
<accession>A0A2B4SCC9</accession>
<feature type="compositionally biased region" description="Basic residues" evidence="1">
    <location>
        <begin position="44"/>
        <end position="53"/>
    </location>
</feature>
<dbReference type="OrthoDB" id="5990628at2759"/>
<feature type="compositionally biased region" description="Polar residues" evidence="1">
    <location>
        <begin position="879"/>
        <end position="896"/>
    </location>
</feature>
<dbReference type="EMBL" id="LSMT01000118">
    <property type="protein sequence ID" value="PFX26749.1"/>
    <property type="molecule type" value="Genomic_DNA"/>
</dbReference>
<gene>
    <name evidence="2" type="ORF">AWC38_SpisGene8543</name>
</gene>
<dbReference type="Proteomes" id="UP000225706">
    <property type="component" value="Unassembled WGS sequence"/>
</dbReference>
<proteinExistence type="predicted"/>
<comment type="caution">
    <text evidence="2">The sequence shown here is derived from an EMBL/GenBank/DDBJ whole genome shotgun (WGS) entry which is preliminary data.</text>
</comment>
<feature type="compositionally biased region" description="Acidic residues" evidence="1">
    <location>
        <begin position="144"/>
        <end position="155"/>
    </location>
</feature>
<evidence type="ECO:0000313" key="2">
    <source>
        <dbReference type="EMBL" id="PFX26749.1"/>
    </source>
</evidence>
<evidence type="ECO:0000313" key="3">
    <source>
        <dbReference type="Proteomes" id="UP000225706"/>
    </source>
</evidence>
<feature type="compositionally biased region" description="Basic and acidic residues" evidence="1">
    <location>
        <begin position="90"/>
        <end position="101"/>
    </location>
</feature>
<reference evidence="3" key="1">
    <citation type="journal article" date="2017" name="bioRxiv">
        <title>Comparative analysis of the genomes of Stylophora pistillata and Acropora digitifera provides evidence for extensive differences between species of corals.</title>
        <authorList>
            <person name="Voolstra C.R."/>
            <person name="Li Y."/>
            <person name="Liew Y.J."/>
            <person name="Baumgarten S."/>
            <person name="Zoccola D."/>
            <person name="Flot J.-F."/>
            <person name="Tambutte S."/>
            <person name="Allemand D."/>
            <person name="Aranda M."/>
        </authorList>
    </citation>
    <scope>NUCLEOTIDE SEQUENCE [LARGE SCALE GENOMIC DNA]</scope>
</reference>
<protein>
    <submittedName>
        <fullName evidence="2">Uncharacterized protein</fullName>
    </submittedName>
</protein>
<feature type="compositionally biased region" description="Polar residues" evidence="1">
    <location>
        <begin position="676"/>
        <end position="698"/>
    </location>
</feature>